<accession>A0A8X6PF25</accession>
<organism evidence="1 2">
    <name type="scientific">Nephila pilipes</name>
    <name type="common">Giant wood spider</name>
    <name type="synonym">Nephila maculata</name>
    <dbReference type="NCBI Taxonomy" id="299642"/>
    <lineage>
        <taxon>Eukaryota</taxon>
        <taxon>Metazoa</taxon>
        <taxon>Ecdysozoa</taxon>
        <taxon>Arthropoda</taxon>
        <taxon>Chelicerata</taxon>
        <taxon>Arachnida</taxon>
        <taxon>Araneae</taxon>
        <taxon>Araneomorphae</taxon>
        <taxon>Entelegynae</taxon>
        <taxon>Araneoidea</taxon>
        <taxon>Nephilidae</taxon>
        <taxon>Nephila</taxon>
    </lineage>
</organism>
<dbReference type="EMBL" id="BMAW01020329">
    <property type="protein sequence ID" value="GFT67591.1"/>
    <property type="molecule type" value="Genomic_DNA"/>
</dbReference>
<proteinExistence type="predicted"/>
<keyword evidence="2" id="KW-1185">Reference proteome</keyword>
<evidence type="ECO:0000313" key="1">
    <source>
        <dbReference type="EMBL" id="GFT67591.1"/>
    </source>
</evidence>
<gene>
    <name evidence="1" type="ORF">NPIL_487001</name>
</gene>
<dbReference type="AlphaFoldDB" id="A0A8X6PF25"/>
<name>A0A8X6PF25_NEPPI</name>
<protein>
    <submittedName>
        <fullName evidence="1">Uncharacterized protein</fullName>
    </submittedName>
</protein>
<reference evidence="1" key="1">
    <citation type="submission" date="2020-08" db="EMBL/GenBank/DDBJ databases">
        <title>Multicomponent nature underlies the extraordinary mechanical properties of spider dragline silk.</title>
        <authorList>
            <person name="Kono N."/>
            <person name="Nakamura H."/>
            <person name="Mori M."/>
            <person name="Yoshida Y."/>
            <person name="Ohtoshi R."/>
            <person name="Malay A.D."/>
            <person name="Moran D.A.P."/>
            <person name="Tomita M."/>
            <person name="Numata K."/>
            <person name="Arakawa K."/>
        </authorList>
    </citation>
    <scope>NUCLEOTIDE SEQUENCE</scope>
</reference>
<comment type="caution">
    <text evidence="1">The sequence shown here is derived from an EMBL/GenBank/DDBJ whole genome shotgun (WGS) entry which is preliminary data.</text>
</comment>
<evidence type="ECO:0000313" key="2">
    <source>
        <dbReference type="Proteomes" id="UP000887013"/>
    </source>
</evidence>
<dbReference type="Proteomes" id="UP000887013">
    <property type="component" value="Unassembled WGS sequence"/>
</dbReference>
<sequence>MDSLKLFSKFLKEFRSLNDKNSRLIFGEKGQIPFPPIPTGHFNIPPAAVKTLTFHQTAETTHFNTPSSFKEMAIPTRSDHNFQYLPTPILKRKALKTRGSDSIFPFTLPPPKEIPLRGSRKTGKKVERKTPSSALVWEKLECT</sequence>